<sequence length="434" mass="49173">MVQDSTKNGARSQEMAEGRRYCGWSRFRCCFLILLLTALVFFYFGDRSVEWVPSLDMASRWWAEFRGGSASRSGSTNTSSAVVSLNSTDFTIDAYETASANSTDRQTSLINSTQQAIKLNTTHNETSSFTTALTIITNLITEVKAVLATPPPYVSPGPYHVEYPSEYIFILDEPEKCREQNPFVVLMVPVAPYNREAREAIRSTWGSERQVLGKEVRLFFLLGLPSGVETEQLQEKVLQESKEHQDLLQSNFIDSYKNLTIKTMVMMEWLSSRCPNASYAMKIDSDMFLNVNTLVNMLLLHAPKQNYQTGLVAKWGAVLRDPNSKWYLPKEAFHETVYPPYALGLGYVFTLDLPRKLVEASRHVKAVYIEDVYLGLCMRHLGIRPTDPPNGNLFQVFPVAYDRCTYSRLIATTTHSITHQVDAWKDLHKPGPPC</sequence>
<dbReference type="Ensembl" id="ENSHHUT00000033913.1">
    <property type="protein sequence ID" value="ENSHHUP00000032582.1"/>
    <property type="gene ID" value="ENSHHUG00000020643.1"/>
</dbReference>
<organism evidence="14 15">
    <name type="scientific">Hucho hucho</name>
    <name type="common">huchen</name>
    <dbReference type="NCBI Taxonomy" id="62062"/>
    <lineage>
        <taxon>Eukaryota</taxon>
        <taxon>Metazoa</taxon>
        <taxon>Chordata</taxon>
        <taxon>Craniata</taxon>
        <taxon>Vertebrata</taxon>
        <taxon>Euteleostomi</taxon>
        <taxon>Actinopterygii</taxon>
        <taxon>Neopterygii</taxon>
        <taxon>Teleostei</taxon>
        <taxon>Protacanthopterygii</taxon>
        <taxon>Salmoniformes</taxon>
        <taxon>Salmonidae</taxon>
        <taxon>Salmoninae</taxon>
        <taxon>Hucho</taxon>
    </lineage>
</organism>
<keyword evidence="5" id="KW-0808">Transferase</keyword>
<comment type="subcellular location">
    <subcellularLocation>
        <location evidence="1 13">Golgi apparatus membrane</location>
        <topology evidence="1 13">Single-pass type II membrane protein</topology>
    </subcellularLocation>
</comment>
<evidence type="ECO:0000256" key="12">
    <source>
        <dbReference type="ARBA" id="ARBA00023180"/>
    </source>
</evidence>
<dbReference type="AlphaFoldDB" id="A0A4W5M2M3"/>
<comment type="pathway">
    <text evidence="2">Protein modification; protein glycosylation.</text>
</comment>
<evidence type="ECO:0000256" key="6">
    <source>
        <dbReference type="ARBA" id="ARBA00022692"/>
    </source>
</evidence>
<keyword evidence="10" id="KW-0443">Lipid metabolism</keyword>
<evidence type="ECO:0000256" key="13">
    <source>
        <dbReference type="RuleBase" id="RU363063"/>
    </source>
</evidence>
<dbReference type="Gene3D" id="3.90.550.50">
    <property type="match status" value="1"/>
</dbReference>
<evidence type="ECO:0000256" key="3">
    <source>
        <dbReference type="ARBA" id="ARBA00008661"/>
    </source>
</evidence>
<evidence type="ECO:0000313" key="15">
    <source>
        <dbReference type="Proteomes" id="UP000314982"/>
    </source>
</evidence>
<accession>A0A4W5M2M3</accession>
<keyword evidence="7 13" id="KW-0735">Signal-anchor</keyword>
<evidence type="ECO:0000256" key="10">
    <source>
        <dbReference type="ARBA" id="ARBA00023098"/>
    </source>
</evidence>
<evidence type="ECO:0000256" key="7">
    <source>
        <dbReference type="ARBA" id="ARBA00022968"/>
    </source>
</evidence>
<dbReference type="STRING" id="62062.ENSHHUP00000032582"/>
<dbReference type="Proteomes" id="UP000314982">
    <property type="component" value="Unassembled WGS sequence"/>
</dbReference>
<evidence type="ECO:0000256" key="11">
    <source>
        <dbReference type="ARBA" id="ARBA00023136"/>
    </source>
</evidence>
<dbReference type="GO" id="GO:0006493">
    <property type="term" value="P:protein O-linked glycosylation"/>
    <property type="evidence" value="ECO:0007669"/>
    <property type="project" value="TreeGrafter"/>
</dbReference>
<evidence type="ECO:0000256" key="9">
    <source>
        <dbReference type="ARBA" id="ARBA00023034"/>
    </source>
</evidence>
<keyword evidence="6 13" id="KW-0812">Transmembrane</keyword>
<dbReference type="PANTHER" id="PTHR11214:SF115">
    <property type="entry name" value="HEXOSYLTRANSFERASE"/>
    <property type="match status" value="1"/>
</dbReference>
<evidence type="ECO:0000256" key="5">
    <source>
        <dbReference type="ARBA" id="ARBA00022679"/>
    </source>
</evidence>
<protein>
    <recommendedName>
        <fullName evidence="13">Hexosyltransferase</fullName>
        <ecNumber evidence="13">2.4.1.-</ecNumber>
    </recommendedName>
</protein>
<keyword evidence="8 13" id="KW-1133">Transmembrane helix</keyword>
<reference evidence="15" key="1">
    <citation type="submission" date="2018-06" db="EMBL/GenBank/DDBJ databases">
        <title>Genome assembly of Danube salmon.</title>
        <authorList>
            <person name="Macqueen D.J."/>
            <person name="Gundappa M.K."/>
        </authorList>
    </citation>
    <scope>NUCLEOTIDE SEQUENCE [LARGE SCALE GENOMIC DNA]</scope>
</reference>
<dbReference type="GO" id="GO:0000139">
    <property type="term" value="C:Golgi membrane"/>
    <property type="evidence" value="ECO:0007669"/>
    <property type="project" value="UniProtKB-SubCell"/>
</dbReference>
<dbReference type="EC" id="2.4.1.-" evidence="13"/>
<reference evidence="14" key="3">
    <citation type="submission" date="2025-09" db="UniProtKB">
        <authorList>
            <consortium name="Ensembl"/>
        </authorList>
    </citation>
    <scope>IDENTIFICATION</scope>
</reference>
<keyword evidence="11 13" id="KW-0472">Membrane</keyword>
<evidence type="ECO:0000256" key="2">
    <source>
        <dbReference type="ARBA" id="ARBA00004922"/>
    </source>
</evidence>
<dbReference type="GO" id="GO:0006629">
    <property type="term" value="P:lipid metabolic process"/>
    <property type="evidence" value="ECO:0007669"/>
    <property type="project" value="UniProtKB-KW"/>
</dbReference>
<dbReference type="Pfam" id="PF01762">
    <property type="entry name" value="Galactosyl_T"/>
    <property type="match status" value="1"/>
</dbReference>
<evidence type="ECO:0000256" key="8">
    <source>
        <dbReference type="ARBA" id="ARBA00022989"/>
    </source>
</evidence>
<dbReference type="GeneTree" id="ENSGT00940000163421"/>
<comment type="similarity">
    <text evidence="3 13">Belongs to the glycosyltransferase 31 family.</text>
</comment>
<dbReference type="PANTHER" id="PTHR11214">
    <property type="entry name" value="BETA-1,3-N-ACETYLGLUCOSAMINYLTRANSFERASE"/>
    <property type="match status" value="1"/>
</dbReference>
<keyword evidence="9 13" id="KW-0333">Golgi apparatus</keyword>
<dbReference type="GO" id="GO:0008499">
    <property type="term" value="F:N-acetyl-beta-D-glucosaminide beta-(1,3)-galactosyltransferase activity"/>
    <property type="evidence" value="ECO:0007669"/>
    <property type="project" value="TreeGrafter"/>
</dbReference>
<evidence type="ECO:0000256" key="4">
    <source>
        <dbReference type="ARBA" id="ARBA00022676"/>
    </source>
</evidence>
<evidence type="ECO:0000256" key="1">
    <source>
        <dbReference type="ARBA" id="ARBA00004323"/>
    </source>
</evidence>
<reference evidence="14" key="2">
    <citation type="submission" date="2025-08" db="UniProtKB">
        <authorList>
            <consortium name="Ensembl"/>
        </authorList>
    </citation>
    <scope>IDENTIFICATION</scope>
</reference>
<name>A0A4W5M2M3_9TELE</name>
<keyword evidence="12" id="KW-0325">Glycoprotein</keyword>
<feature type="transmembrane region" description="Helical" evidence="13">
    <location>
        <begin position="21"/>
        <end position="44"/>
    </location>
</feature>
<dbReference type="InterPro" id="IPR002659">
    <property type="entry name" value="Glyco_trans_31"/>
</dbReference>
<proteinExistence type="inferred from homology"/>
<keyword evidence="15" id="KW-1185">Reference proteome</keyword>
<keyword evidence="4 13" id="KW-0328">Glycosyltransferase</keyword>
<evidence type="ECO:0000313" key="14">
    <source>
        <dbReference type="Ensembl" id="ENSHHUP00000032582.1"/>
    </source>
</evidence>
<dbReference type="FunFam" id="3.90.550.50:FF:000001">
    <property type="entry name" value="Hexosyltransferase"/>
    <property type="match status" value="1"/>
</dbReference>